<evidence type="ECO:0000256" key="1">
    <source>
        <dbReference type="ARBA" id="ARBA00005189"/>
    </source>
</evidence>
<evidence type="ECO:0000256" key="5">
    <source>
        <dbReference type="ARBA" id="ARBA00023315"/>
    </source>
</evidence>
<keyword evidence="3" id="KW-0808">Transferase</keyword>
<dbReference type="Proteomes" id="UP000003973">
    <property type="component" value="Unassembled WGS sequence"/>
</dbReference>
<dbReference type="GO" id="GO:0003841">
    <property type="term" value="F:1-acylglycerol-3-phosphate O-acyltransferase activity"/>
    <property type="evidence" value="ECO:0007669"/>
    <property type="project" value="TreeGrafter"/>
</dbReference>
<evidence type="ECO:0000259" key="7">
    <source>
        <dbReference type="SMART" id="SM00563"/>
    </source>
</evidence>
<feature type="domain" description="Phospholipid/glycerol acyltransferase" evidence="7">
    <location>
        <begin position="64"/>
        <end position="176"/>
    </location>
</feature>
<dbReference type="AlphaFoldDB" id="C3X4I3"/>
<dbReference type="GO" id="GO:0006654">
    <property type="term" value="P:phosphatidic acid biosynthetic process"/>
    <property type="evidence" value="ECO:0007669"/>
    <property type="project" value="TreeGrafter"/>
</dbReference>
<sequence length="264" mass="29644">MKSFFCLFRLLLHTLGAFFYGTVVYPFIDDSKKNLYVQKWSKKLLDICGVTVKVVNPELLSPRALIVANHVSWLDIFLIYSVVPGHFIAKADMARWPMVGWLSRKTGTLFLERSSARNLKSTLETLVKNLKARERCIFFPEGTTGRQGKMLPFHPNLFEGAINAGLPVQPFALKYVNRTGQFEPAVDSSGDISLGKSMKNVFNSDYIHAELTVLPIIDTAGMDRKTLSRQARDVIVAALPQEHPVPEIRDNPPETARGLQDARP</sequence>
<gene>
    <name evidence="8" type="ORF">OFAG_01272</name>
</gene>
<dbReference type="SMART" id="SM00563">
    <property type="entry name" value="PlsC"/>
    <property type="match status" value="1"/>
</dbReference>
<accession>C3X4I3</accession>
<keyword evidence="5" id="KW-0012">Acyltransferase</keyword>
<dbReference type="InterPro" id="IPR002123">
    <property type="entry name" value="Plipid/glycerol_acylTrfase"/>
</dbReference>
<proteinExistence type="predicted"/>
<protein>
    <submittedName>
        <fullName evidence="8">1-acylglycerol-3-phosphate O-acyltransferase</fullName>
    </submittedName>
</protein>
<evidence type="ECO:0000256" key="4">
    <source>
        <dbReference type="ARBA" id="ARBA00023098"/>
    </source>
</evidence>
<dbReference type="SUPFAM" id="SSF69593">
    <property type="entry name" value="Glycerol-3-phosphate (1)-acyltransferase"/>
    <property type="match status" value="1"/>
</dbReference>
<keyword evidence="4" id="KW-0443">Lipid metabolism</keyword>
<dbReference type="Pfam" id="PF01553">
    <property type="entry name" value="Acyltransferase"/>
    <property type="match status" value="1"/>
</dbReference>
<dbReference type="PANTHER" id="PTHR10434:SF64">
    <property type="entry name" value="1-ACYL-SN-GLYCEROL-3-PHOSPHATE ACYLTRANSFERASE-RELATED"/>
    <property type="match status" value="1"/>
</dbReference>
<evidence type="ECO:0000256" key="6">
    <source>
        <dbReference type="SAM" id="MobiDB-lite"/>
    </source>
</evidence>
<organism evidence="8 9">
    <name type="scientific">Oxalobacter paraformigenes</name>
    <dbReference type="NCBI Taxonomy" id="556268"/>
    <lineage>
        <taxon>Bacteria</taxon>
        <taxon>Pseudomonadati</taxon>
        <taxon>Pseudomonadota</taxon>
        <taxon>Betaproteobacteria</taxon>
        <taxon>Burkholderiales</taxon>
        <taxon>Oxalobacteraceae</taxon>
        <taxon>Oxalobacter</taxon>
    </lineage>
</organism>
<comment type="caution">
    <text evidence="8">The sequence shown here is derived from an EMBL/GenBank/DDBJ whole genome shotgun (WGS) entry which is preliminary data.</text>
</comment>
<dbReference type="eggNOG" id="COG0204">
    <property type="taxonomic scope" value="Bacteria"/>
</dbReference>
<dbReference type="PANTHER" id="PTHR10434">
    <property type="entry name" value="1-ACYL-SN-GLYCEROL-3-PHOSPHATE ACYLTRANSFERASE"/>
    <property type="match status" value="1"/>
</dbReference>
<keyword evidence="9" id="KW-1185">Reference proteome</keyword>
<reference evidence="8" key="1">
    <citation type="submission" date="2011-10" db="EMBL/GenBank/DDBJ databases">
        <title>The Genome Sequence of Oxalobacter formigenes HOxBLS.</title>
        <authorList>
            <consortium name="The Broad Institute Genome Sequencing Platform"/>
            <person name="Earl A."/>
            <person name="Ward D."/>
            <person name="Feldgarden M."/>
            <person name="Gevers D."/>
            <person name="Allison M.J."/>
            <person name="Humphrey S."/>
            <person name="Young S.K."/>
            <person name="Zeng Q."/>
            <person name="Gargeya S."/>
            <person name="Fitzgerald M."/>
            <person name="Haas B."/>
            <person name="Abouelleil A."/>
            <person name="Alvarado L."/>
            <person name="Arachchi H.M."/>
            <person name="Berlin A."/>
            <person name="Brown A."/>
            <person name="Chapman S.B."/>
            <person name="Chen Z."/>
            <person name="Dunbar C."/>
            <person name="Freedman E."/>
            <person name="Gearin G."/>
            <person name="Goldberg J."/>
            <person name="Griggs A."/>
            <person name="Gujja S."/>
            <person name="Heiman D."/>
            <person name="Howarth C."/>
            <person name="Larson L."/>
            <person name="Lui A."/>
            <person name="MacDonald P.J.P."/>
            <person name="Montmayeur A."/>
            <person name="Murphy C."/>
            <person name="Neiman D."/>
            <person name="Pearson M."/>
            <person name="Priest M."/>
            <person name="Roberts A."/>
            <person name="Saif S."/>
            <person name="Shea T."/>
            <person name="Shenoy N."/>
            <person name="Sisk P."/>
            <person name="Stolte C."/>
            <person name="Sykes S."/>
            <person name="Wortman J."/>
            <person name="Nusbaum C."/>
            <person name="Birren B."/>
        </authorList>
    </citation>
    <scope>NUCLEOTIDE SEQUENCE [LARGE SCALE GENOMIC DNA]</scope>
    <source>
        <strain evidence="8">HOxBLS</strain>
    </source>
</reference>
<evidence type="ECO:0000256" key="2">
    <source>
        <dbReference type="ARBA" id="ARBA00022516"/>
    </source>
</evidence>
<evidence type="ECO:0000256" key="3">
    <source>
        <dbReference type="ARBA" id="ARBA00022679"/>
    </source>
</evidence>
<name>C3X4I3_9BURK</name>
<comment type="pathway">
    <text evidence="1">Lipid metabolism.</text>
</comment>
<keyword evidence="2" id="KW-0444">Lipid biosynthesis</keyword>
<dbReference type="RefSeq" id="WP_005877577.1">
    <property type="nucleotide sequence ID" value="NZ_CABMNL010000001.1"/>
</dbReference>
<dbReference type="EMBL" id="ACDP02000006">
    <property type="protein sequence ID" value="EEO28119.1"/>
    <property type="molecule type" value="Genomic_DNA"/>
</dbReference>
<dbReference type="HOGENOM" id="CLU_027938_0_1_4"/>
<evidence type="ECO:0000313" key="8">
    <source>
        <dbReference type="EMBL" id="EEO28119.1"/>
    </source>
</evidence>
<feature type="region of interest" description="Disordered" evidence="6">
    <location>
        <begin position="242"/>
        <end position="264"/>
    </location>
</feature>
<dbReference type="CDD" id="cd07989">
    <property type="entry name" value="LPLAT_AGPAT-like"/>
    <property type="match status" value="1"/>
</dbReference>
<evidence type="ECO:0000313" key="9">
    <source>
        <dbReference type="Proteomes" id="UP000003973"/>
    </source>
</evidence>